<dbReference type="RefSeq" id="XP_016605172.1">
    <property type="nucleotide sequence ID" value="XM_016755689.1"/>
</dbReference>
<evidence type="ECO:0000256" key="2">
    <source>
        <dbReference type="ARBA" id="ARBA00010323"/>
    </source>
</evidence>
<evidence type="ECO:0000256" key="4">
    <source>
        <dbReference type="ARBA" id="ARBA00022989"/>
    </source>
</evidence>
<feature type="transmembrane region" description="Helical" evidence="7">
    <location>
        <begin position="375"/>
        <end position="395"/>
    </location>
</feature>
<feature type="region of interest" description="Disordered" evidence="6">
    <location>
        <begin position="1"/>
        <end position="43"/>
    </location>
</feature>
<feature type="transmembrane region" description="Helical" evidence="7">
    <location>
        <begin position="447"/>
        <end position="464"/>
    </location>
</feature>
<feature type="transmembrane region" description="Helical" evidence="7">
    <location>
        <begin position="225"/>
        <end position="245"/>
    </location>
</feature>
<evidence type="ECO:0008006" key="10">
    <source>
        <dbReference type="Google" id="ProtNLM"/>
    </source>
</evidence>
<dbReference type="OrthoDB" id="420606at2759"/>
<evidence type="ECO:0000256" key="7">
    <source>
        <dbReference type="SAM" id="Phobius"/>
    </source>
</evidence>
<feature type="transmembrane region" description="Helical" evidence="7">
    <location>
        <begin position="144"/>
        <end position="169"/>
    </location>
</feature>
<keyword evidence="3 7" id="KW-0812">Transmembrane</keyword>
<dbReference type="FunCoup" id="A0A0L0H7E0">
    <property type="interactions" value="124"/>
</dbReference>
<keyword evidence="4 7" id="KW-1133">Transmembrane helix</keyword>
<feature type="transmembrane region" description="Helical" evidence="7">
    <location>
        <begin position="296"/>
        <end position="314"/>
    </location>
</feature>
<dbReference type="OMA" id="GWHRSYN"/>
<dbReference type="InParanoid" id="A0A0L0H7E0"/>
<feature type="transmembrane region" description="Helical" evidence="7">
    <location>
        <begin position="334"/>
        <end position="355"/>
    </location>
</feature>
<comment type="similarity">
    <text evidence="2">Belongs to the membrane-bound acyltransferase family.</text>
</comment>
<organism evidence="8 9">
    <name type="scientific">Spizellomyces punctatus (strain DAOM BR117)</name>
    <dbReference type="NCBI Taxonomy" id="645134"/>
    <lineage>
        <taxon>Eukaryota</taxon>
        <taxon>Fungi</taxon>
        <taxon>Fungi incertae sedis</taxon>
        <taxon>Chytridiomycota</taxon>
        <taxon>Chytridiomycota incertae sedis</taxon>
        <taxon>Chytridiomycetes</taxon>
        <taxon>Spizellomycetales</taxon>
        <taxon>Spizellomycetaceae</taxon>
        <taxon>Spizellomyces</taxon>
    </lineage>
</organism>
<dbReference type="EMBL" id="KQ257465">
    <property type="protein sequence ID" value="KNC97132.1"/>
    <property type="molecule type" value="Genomic_DNA"/>
</dbReference>
<dbReference type="Proteomes" id="UP000053201">
    <property type="component" value="Unassembled WGS sequence"/>
</dbReference>
<feature type="transmembrane region" description="Helical" evidence="7">
    <location>
        <begin position="115"/>
        <end position="132"/>
    </location>
</feature>
<accession>A0A0L0H7E0</accession>
<dbReference type="InterPro" id="IPR051085">
    <property type="entry name" value="MB_O-acyltransferase"/>
</dbReference>
<dbReference type="GO" id="GO:0008374">
    <property type="term" value="F:O-acyltransferase activity"/>
    <property type="evidence" value="ECO:0007669"/>
    <property type="project" value="TreeGrafter"/>
</dbReference>
<feature type="transmembrane region" description="Helical" evidence="7">
    <location>
        <begin position="507"/>
        <end position="529"/>
    </location>
</feature>
<reference evidence="8 9" key="1">
    <citation type="submission" date="2009-08" db="EMBL/GenBank/DDBJ databases">
        <title>The Genome Sequence of Spizellomyces punctatus strain DAOM BR117.</title>
        <authorList>
            <consortium name="The Broad Institute Genome Sequencing Platform"/>
            <person name="Russ C."/>
            <person name="Cuomo C."/>
            <person name="Shea T."/>
            <person name="Young S.K."/>
            <person name="Zeng Q."/>
            <person name="Koehrsen M."/>
            <person name="Haas B."/>
            <person name="Borodovsky M."/>
            <person name="Guigo R."/>
            <person name="Alvarado L."/>
            <person name="Berlin A."/>
            <person name="Bochicchio J."/>
            <person name="Borenstein D."/>
            <person name="Chapman S."/>
            <person name="Chen Z."/>
            <person name="Engels R."/>
            <person name="Freedman E."/>
            <person name="Gellesch M."/>
            <person name="Goldberg J."/>
            <person name="Griggs A."/>
            <person name="Gujja S."/>
            <person name="Heiman D."/>
            <person name="Hepburn T."/>
            <person name="Howarth C."/>
            <person name="Jen D."/>
            <person name="Larson L."/>
            <person name="Lewis B."/>
            <person name="Mehta T."/>
            <person name="Park D."/>
            <person name="Pearson M."/>
            <person name="Roberts A."/>
            <person name="Saif S."/>
            <person name="Shenoy N."/>
            <person name="Sisk P."/>
            <person name="Stolte C."/>
            <person name="Sykes S."/>
            <person name="Thomson T."/>
            <person name="Walk T."/>
            <person name="White J."/>
            <person name="Yandava C."/>
            <person name="Burger G."/>
            <person name="Gray M.W."/>
            <person name="Holland P.W.H."/>
            <person name="King N."/>
            <person name="Lang F.B.F."/>
            <person name="Roger A.J."/>
            <person name="Ruiz-Trillo I."/>
            <person name="Lander E."/>
            <person name="Nusbaum C."/>
        </authorList>
    </citation>
    <scope>NUCLEOTIDE SEQUENCE [LARGE SCALE GENOMIC DNA]</scope>
    <source>
        <strain evidence="8 9">DAOM BR117</strain>
    </source>
</reference>
<dbReference type="GeneID" id="27690733"/>
<dbReference type="AlphaFoldDB" id="A0A0L0H7E0"/>
<evidence type="ECO:0000256" key="1">
    <source>
        <dbReference type="ARBA" id="ARBA00004141"/>
    </source>
</evidence>
<gene>
    <name evidence="8" type="ORF">SPPG_07524</name>
</gene>
<sequence length="579" mass="66664">MSLKNRAGGAVSPAMDVNGSPTSAEIPLLPRTGRPSRGRTEKTEKSQPRWLTLEFLLYYVVIAVGLPALFICAWGFSSANHINYYQYSRKLGKGWLLGRRVDNSDAQYASFRNNIPLLSYVLVGHILLSNVVQRQIPSLRPLFSLIFSLIFLSVIHGSSVIKILVLAAVNYAVAKYVGGRLGVALSWIWSLGVLFANNAYDGYKFASLSQDLAWLDKYKGINMRWWITFNFTTLRMISFAMDYYWQTNGGRDKSKYEQTHRQTCSECSSATHPGEQCSKSRIETPLSASSYNLLNYYTYLLYVPLYLAGPIITFNDFTAQLRHPPKSITMKSTLLYAVRWILVVLCMEWILHTIYVVAIKDTKAWGGFTPFQMSMVGYFNLKLIWLKLLIIWRYFRLWAMADRIETTENMTRCMSDNYSAIEFWRSWHRSFNRWLVRYVYIPLGGQRYYALNIFPTFTFVAVWHDISLKLLTWGWLVAIFILPELALRKSFATPQFRAKLGGWYRMLKGIAAVLNIWLMMIANLVGFAVGVDGVREMMRQIIFGEGGTVFLVCSFVAVFAAVQLMFELREEEKRRGWKK</sequence>
<name>A0A0L0H7E0_SPIPD</name>
<feature type="transmembrane region" description="Helical" evidence="7">
    <location>
        <begin position="181"/>
        <end position="200"/>
    </location>
</feature>
<dbReference type="STRING" id="645134.A0A0L0H7E0"/>
<feature type="transmembrane region" description="Helical" evidence="7">
    <location>
        <begin position="541"/>
        <end position="566"/>
    </location>
</feature>
<dbReference type="InterPro" id="IPR004299">
    <property type="entry name" value="MBOAT_fam"/>
</dbReference>
<comment type="subcellular location">
    <subcellularLocation>
        <location evidence="1">Membrane</location>
        <topology evidence="1">Multi-pass membrane protein</topology>
    </subcellularLocation>
</comment>
<dbReference type="GO" id="GO:0016020">
    <property type="term" value="C:membrane"/>
    <property type="evidence" value="ECO:0007669"/>
    <property type="project" value="UniProtKB-SubCell"/>
</dbReference>
<dbReference type="PANTHER" id="PTHR13285:SF18">
    <property type="entry name" value="PROTEIN-CYSTEINE N-PALMITOYLTRANSFERASE RASP"/>
    <property type="match status" value="1"/>
</dbReference>
<dbReference type="PANTHER" id="PTHR13285">
    <property type="entry name" value="ACYLTRANSFERASE"/>
    <property type="match status" value="1"/>
</dbReference>
<keyword evidence="9" id="KW-1185">Reference proteome</keyword>
<dbReference type="GO" id="GO:0006506">
    <property type="term" value="P:GPI anchor biosynthetic process"/>
    <property type="evidence" value="ECO:0007669"/>
    <property type="project" value="TreeGrafter"/>
</dbReference>
<dbReference type="Pfam" id="PF03062">
    <property type="entry name" value="MBOAT"/>
    <property type="match status" value="1"/>
</dbReference>
<dbReference type="GO" id="GO:0005783">
    <property type="term" value="C:endoplasmic reticulum"/>
    <property type="evidence" value="ECO:0007669"/>
    <property type="project" value="TreeGrafter"/>
</dbReference>
<feature type="transmembrane region" description="Helical" evidence="7">
    <location>
        <begin position="470"/>
        <end position="487"/>
    </location>
</feature>
<evidence type="ECO:0000313" key="9">
    <source>
        <dbReference type="Proteomes" id="UP000053201"/>
    </source>
</evidence>
<evidence type="ECO:0000256" key="5">
    <source>
        <dbReference type="ARBA" id="ARBA00023136"/>
    </source>
</evidence>
<feature type="transmembrane region" description="Helical" evidence="7">
    <location>
        <begin position="55"/>
        <end position="76"/>
    </location>
</feature>
<proteinExistence type="inferred from homology"/>
<evidence type="ECO:0000256" key="6">
    <source>
        <dbReference type="SAM" id="MobiDB-lite"/>
    </source>
</evidence>
<dbReference type="eggNOG" id="KOG3860">
    <property type="taxonomic scope" value="Eukaryota"/>
</dbReference>
<dbReference type="VEuPathDB" id="FungiDB:SPPG_07524"/>
<protein>
    <recommendedName>
        <fullName evidence="10">MBOAT family protein</fullName>
    </recommendedName>
</protein>
<evidence type="ECO:0000256" key="3">
    <source>
        <dbReference type="ARBA" id="ARBA00022692"/>
    </source>
</evidence>
<evidence type="ECO:0000313" key="8">
    <source>
        <dbReference type="EMBL" id="KNC97132.1"/>
    </source>
</evidence>
<keyword evidence="5 7" id="KW-0472">Membrane</keyword>